<dbReference type="EMBL" id="KK852448">
    <property type="protein sequence ID" value="KDR23715.1"/>
    <property type="molecule type" value="Genomic_DNA"/>
</dbReference>
<feature type="region of interest" description="Disordered" evidence="1">
    <location>
        <begin position="260"/>
        <end position="282"/>
    </location>
</feature>
<gene>
    <name evidence="2" type="ORF">L798_13875</name>
</gene>
<dbReference type="STRING" id="136037.A0A067RSC6"/>
<evidence type="ECO:0000313" key="3">
    <source>
        <dbReference type="Proteomes" id="UP000027135"/>
    </source>
</evidence>
<keyword evidence="3" id="KW-1185">Reference proteome</keyword>
<evidence type="ECO:0000313" key="2">
    <source>
        <dbReference type="EMBL" id="KDR23715.1"/>
    </source>
</evidence>
<feature type="region of interest" description="Disordered" evidence="1">
    <location>
        <begin position="166"/>
        <end position="192"/>
    </location>
</feature>
<feature type="compositionally biased region" description="Polar residues" evidence="1">
    <location>
        <begin position="176"/>
        <end position="192"/>
    </location>
</feature>
<name>A0A067RSC6_ZOONE</name>
<feature type="compositionally biased region" description="Polar residues" evidence="1">
    <location>
        <begin position="473"/>
        <end position="482"/>
    </location>
</feature>
<dbReference type="AlphaFoldDB" id="A0A067RSC6"/>
<protein>
    <submittedName>
        <fullName evidence="2">Uncharacterized protein</fullName>
    </submittedName>
</protein>
<proteinExistence type="predicted"/>
<sequence>MDPDSAQVREFIERLVEALVSGQLDDVKVNRVYTHPEYDRMFACHHTALCENLVRLSFALQMAITNKPLPEEETPSAVHAALKQRVQRIIEEAMTLPNLKSQVPMQNGTAFHKWDDDITSMTYEDILATAILNKVIEQFQQKTGVVLAPSRMEQAPKYISRVEIGVNNHDDDDSSSQEGLRSWSDSSHTEPLSMTIEECIEEEVTVCDSAGEEEGDGISDGMATTSSELDFYLSGLNFIKQQRVPFPELGVDIVDGAKEEDYDEDEHSDSSQSPHPTDLVSPMNSWEENWLFQRRRLKAGGVTGSVKRAPMPVPMLVPNPSEDFKARIGDRDAEEVSDLSDCSDGALEDVVLAGVETELTDFHLPKVSVTNAQHDDASQLGSKESIAGLSAALATDGSIGTELIEATNVNLVKASSVECLSEFGQQDSEYTEDYASVAQRQLDSLTEQIVPTEHLALAPVPKPRTLPMPAEPSKSSPNQEMWTDTKNDTELSSPPQPGTIAEREHRKWESAPPLPNNPYSTENISRRLSSKSAGFSSLSSSTISVDFPELNAESRVTSPLQVICTSGELDYKRYGRDYYINHSKLASGERYSSSRLNSPLLQQVCDTSNLLGLEQQALRRNIYRNSFRACNSASLDFTINPLFDLGQSEALQSDKTDHVFGDAETVPVRDGVNINPLFDAEAMEREVEDQTSGDLDSRDEDQTITSMNLGQESGYSSLLDSLSDPQAHFLRLLPPSEPQVVEQSFESLASLRHSLSLKDKGRNSGVRLEMGGSLKVRRKHRRAQLALW</sequence>
<dbReference type="OMA" id="HHEREGE"/>
<dbReference type="eggNOG" id="ENOG502S72I">
    <property type="taxonomic scope" value="Eukaryota"/>
</dbReference>
<feature type="compositionally biased region" description="Pro residues" evidence="1">
    <location>
        <begin position="460"/>
        <end position="470"/>
    </location>
</feature>
<dbReference type="Proteomes" id="UP000027135">
    <property type="component" value="Unassembled WGS sequence"/>
</dbReference>
<evidence type="ECO:0000256" key="1">
    <source>
        <dbReference type="SAM" id="MobiDB-lite"/>
    </source>
</evidence>
<dbReference type="InParanoid" id="A0A067RSC6"/>
<accession>A0A067RSC6</accession>
<feature type="region of interest" description="Disordered" evidence="1">
    <location>
        <begin position="460"/>
        <end position="525"/>
    </location>
</feature>
<organism evidence="2 3">
    <name type="scientific">Zootermopsis nevadensis</name>
    <name type="common">Dampwood termite</name>
    <dbReference type="NCBI Taxonomy" id="136037"/>
    <lineage>
        <taxon>Eukaryota</taxon>
        <taxon>Metazoa</taxon>
        <taxon>Ecdysozoa</taxon>
        <taxon>Arthropoda</taxon>
        <taxon>Hexapoda</taxon>
        <taxon>Insecta</taxon>
        <taxon>Pterygota</taxon>
        <taxon>Neoptera</taxon>
        <taxon>Polyneoptera</taxon>
        <taxon>Dictyoptera</taxon>
        <taxon>Blattodea</taxon>
        <taxon>Blattoidea</taxon>
        <taxon>Termitoidae</taxon>
        <taxon>Termopsidae</taxon>
        <taxon>Zootermopsis</taxon>
    </lineage>
</organism>
<reference evidence="2 3" key="1">
    <citation type="journal article" date="2014" name="Nat. Commun.">
        <title>Molecular traces of alternative social organization in a termite genome.</title>
        <authorList>
            <person name="Terrapon N."/>
            <person name="Li C."/>
            <person name="Robertson H.M."/>
            <person name="Ji L."/>
            <person name="Meng X."/>
            <person name="Booth W."/>
            <person name="Chen Z."/>
            <person name="Childers C.P."/>
            <person name="Glastad K.M."/>
            <person name="Gokhale K."/>
            <person name="Gowin J."/>
            <person name="Gronenberg W."/>
            <person name="Hermansen R.A."/>
            <person name="Hu H."/>
            <person name="Hunt B.G."/>
            <person name="Huylmans A.K."/>
            <person name="Khalil S.M."/>
            <person name="Mitchell R.D."/>
            <person name="Munoz-Torres M.C."/>
            <person name="Mustard J.A."/>
            <person name="Pan H."/>
            <person name="Reese J.T."/>
            <person name="Scharf M.E."/>
            <person name="Sun F."/>
            <person name="Vogel H."/>
            <person name="Xiao J."/>
            <person name="Yang W."/>
            <person name="Yang Z."/>
            <person name="Yang Z."/>
            <person name="Zhou J."/>
            <person name="Zhu J."/>
            <person name="Brent C.S."/>
            <person name="Elsik C.G."/>
            <person name="Goodisman M.A."/>
            <person name="Liberles D.A."/>
            <person name="Roe R.M."/>
            <person name="Vargo E.L."/>
            <person name="Vilcinskas A."/>
            <person name="Wang J."/>
            <person name="Bornberg-Bauer E."/>
            <person name="Korb J."/>
            <person name="Zhang G."/>
            <person name="Liebig J."/>
        </authorList>
    </citation>
    <scope>NUCLEOTIDE SEQUENCE [LARGE SCALE GENOMIC DNA]</scope>
    <source>
        <tissue evidence="2">Whole organism</tissue>
    </source>
</reference>